<reference evidence="5 7" key="2">
    <citation type="submission" date="2015-09" db="EMBL/GenBank/DDBJ databases">
        <authorList>
            <consortium name="Swine Surveillance"/>
        </authorList>
    </citation>
    <scope>NUCLEOTIDE SEQUENCE [LARGE SCALE GENOMIC DNA]</scope>
    <source>
        <strain evidence="5 7">5120</strain>
    </source>
</reference>
<dbReference type="RefSeq" id="WP_058242452.1">
    <property type="nucleotide sequence ID" value="NZ_CYSB01000023.1"/>
</dbReference>
<dbReference type="Pfam" id="PF00072">
    <property type="entry name" value="Response_reg"/>
    <property type="match status" value="1"/>
</dbReference>
<evidence type="ECO:0000259" key="3">
    <source>
        <dbReference type="PROSITE" id="PS50110"/>
    </source>
</evidence>
<dbReference type="Gene3D" id="3.40.50.2300">
    <property type="match status" value="1"/>
</dbReference>
<protein>
    <submittedName>
        <fullName evidence="5">Chemotaxis protein CheY</fullName>
    </submittedName>
</protein>
<reference evidence="4 6" key="1">
    <citation type="submission" date="2015-09" db="EMBL/GenBank/DDBJ databases">
        <authorList>
            <person name="Rodrigo-Torres L."/>
            <person name="Arahal D.R."/>
        </authorList>
    </citation>
    <scope>NUCLEOTIDE SEQUENCE [LARGE SCALE GENOMIC DNA]</scope>
    <source>
        <strain evidence="4 6">CECT 5118</strain>
    </source>
</reference>
<organism evidence="5 7">
    <name type="scientific">Thalassovita autumnalis</name>
    <dbReference type="NCBI Taxonomy" id="2072972"/>
    <lineage>
        <taxon>Bacteria</taxon>
        <taxon>Pseudomonadati</taxon>
        <taxon>Pseudomonadota</taxon>
        <taxon>Alphaproteobacteria</taxon>
        <taxon>Rhodobacterales</taxon>
        <taxon>Roseobacteraceae</taxon>
        <taxon>Thalassovita</taxon>
    </lineage>
</organism>
<dbReference type="EMBL" id="CYSC01000016">
    <property type="protein sequence ID" value="CUH71136.1"/>
    <property type="molecule type" value="Genomic_DNA"/>
</dbReference>
<dbReference type="InterPro" id="IPR050595">
    <property type="entry name" value="Bact_response_regulator"/>
</dbReference>
<accession>A0A0P1FAC7</accession>
<dbReference type="Proteomes" id="UP000051887">
    <property type="component" value="Unassembled WGS sequence"/>
</dbReference>
<evidence type="ECO:0000313" key="5">
    <source>
        <dbReference type="EMBL" id="CUH71136.1"/>
    </source>
</evidence>
<keyword evidence="6" id="KW-1185">Reference proteome</keyword>
<feature type="modified residue" description="4-aspartylphosphate" evidence="2">
    <location>
        <position position="53"/>
    </location>
</feature>
<sequence length="122" mass="13312">MSKEILIIDDSPSVRRMVAMTLQQEGYEVTQCEDGAQGLDTAKAKRFDMVITDQNMPNMTGIEFIEAYRNDPSSSGVPIIFLSTESEGDLKNQAKAAGALGWVMKPFEQAKLLAVVKKVVGA</sequence>
<dbReference type="InterPro" id="IPR001789">
    <property type="entry name" value="Sig_transdc_resp-reg_receiver"/>
</dbReference>
<evidence type="ECO:0000313" key="6">
    <source>
        <dbReference type="Proteomes" id="UP000051086"/>
    </source>
</evidence>
<dbReference type="PROSITE" id="PS50110">
    <property type="entry name" value="RESPONSE_REGULATORY"/>
    <property type="match status" value="1"/>
</dbReference>
<feature type="domain" description="Response regulatory" evidence="3">
    <location>
        <begin position="4"/>
        <end position="120"/>
    </location>
</feature>
<dbReference type="OrthoDB" id="9800897at2"/>
<name>A0A0P1FAC7_9RHOB</name>
<dbReference type="SUPFAM" id="SSF52172">
    <property type="entry name" value="CheY-like"/>
    <property type="match status" value="1"/>
</dbReference>
<gene>
    <name evidence="5" type="primary">cheY_1</name>
    <name evidence="4" type="synonym">cheY_2</name>
    <name evidence="4" type="ORF">TL5118_01118</name>
    <name evidence="5" type="ORF">TL5120_00917</name>
</gene>
<dbReference type="AlphaFoldDB" id="A0A0P1FAC7"/>
<evidence type="ECO:0000256" key="1">
    <source>
        <dbReference type="ARBA" id="ARBA00022553"/>
    </source>
</evidence>
<evidence type="ECO:0000313" key="7">
    <source>
        <dbReference type="Proteomes" id="UP000051887"/>
    </source>
</evidence>
<dbReference type="PANTHER" id="PTHR44591:SF25">
    <property type="entry name" value="CHEMOTAXIS TWO-COMPONENT RESPONSE REGULATOR"/>
    <property type="match status" value="1"/>
</dbReference>
<dbReference type="EMBL" id="CYSB01000023">
    <property type="protein sequence ID" value="CUH65032.1"/>
    <property type="molecule type" value="Genomic_DNA"/>
</dbReference>
<proteinExistence type="predicted"/>
<evidence type="ECO:0000256" key="2">
    <source>
        <dbReference type="PROSITE-ProRule" id="PRU00169"/>
    </source>
</evidence>
<evidence type="ECO:0000313" key="4">
    <source>
        <dbReference type="EMBL" id="CUH65032.1"/>
    </source>
</evidence>
<dbReference type="PANTHER" id="PTHR44591">
    <property type="entry name" value="STRESS RESPONSE REGULATOR PROTEIN 1"/>
    <property type="match status" value="1"/>
</dbReference>
<dbReference type="InterPro" id="IPR011006">
    <property type="entry name" value="CheY-like_superfamily"/>
</dbReference>
<dbReference type="SMART" id="SM00448">
    <property type="entry name" value="REC"/>
    <property type="match status" value="1"/>
</dbReference>
<keyword evidence="1 2" id="KW-0597">Phosphoprotein</keyword>
<dbReference type="GO" id="GO:0000160">
    <property type="term" value="P:phosphorelay signal transduction system"/>
    <property type="evidence" value="ECO:0007669"/>
    <property type="project" value="InterPro"/>
</dbReference>
<dbReference type="Proteomes" id="UP000051086">
    <property type="component" value="Unassembled WGS sequence"/>
</dbReference>